<sequence length="292" mass="33376">MDTKQKKILVFFPLPELKAVKKKLEDKSLSIELAEYSDVSMKLSGTNSQICYKSSDLKTFDYVWLLTKWAVTDVVFAVSLYLKYNSIRHTTTNCIQSKLSDIVTLSLNKISIPLTYFFYPNDVLCNKIKLLETDLHYPFIMKVIRGSLGNGVYLVKNVAEFSSLTSKFNDEHKYVMQKYIPNNFDYRIIVGNNRVLSGEKRIRQNDEFRNNAYLGAKEVFLKISEIPIQVQELALKATKALDANWAGLDIVTDKETGKSYVLEVNRRPGLTEGSSEITACEQFITDIKNSIE</sequence>
<reference evidence="3 4" key="1">
    <citation type="journal article" date="2015" name="Nature">
        <title>rRNA introns, odd ribosomes, and small enigmatic genomes across a large radiation of phyla.</title>
        <authorList>
            <person name="Brown C.T."/>
            <person name="Hug L.A."/>
            <person name="Thomas B.C."/>
            <person name="Sharon I."/>
            <person name="Castelle C.J."/>
            <person name="Singh A."/>
            <person name="Wilkins M.J."/>
            <person name="Williams K.H."/>
            <person name="Banfield J.F."/>
        </authorList>
    </citation>
    <scope>NUCLEOTIDE SEQUENCE [LARGE SCALE GENOMIC DNA]</scope>
</reference>
<gene>
    <name evidence="3" type="ORF">US52_C0012G0006</name>
</gene>
<evidence type="ECO:0000313" key="4">
    <source>
        <dbReference type="Proteomes" id="UP000034852"/>
    </source>
</evidence>
<keyword evidence="3" id="KW-0808">Transferase</keyword>
<dbReference type="GO" id="GO:0009432">
    <property type="term" value="P:SOS response"/>
    <property type="evidence" value="ECO:0007669"/>
    <property type="project" value="TreeGrafter"/>
</dbReference>
<dbReference type="GO" id="GO:0018169">
    <property type="term" value="F:ribosomal S6-glutamic acid ligase activity"/>
    <property type="evidence" value="ECO:0007669"/>
    <property type="project" value="TreeGrafter"/>
</dbReference>
<name>A0A0G0K5Q1_9BACT</name>
<dbReference type="PANTHER" id="PTHR21621:SF0">
    <property type="entry name" value="BETA-CITRYLGLUTAMATE SYNTHASE B-RELATED"/>
    <property type="match status" value="1"/>
</dbReference>
<dbReference type="GO" id="GO:0005524">
    <property type="term" value="F:ATP binding"/>
    <property type="evidence" value="ECO:0007669"/>
    <property type="project" value="UniProtKB-UniRule"/>
</dbReference>
<evidence type="ECO:0000259" key="2">
    <source>
        <dbReference type="PROSITE" id="PS50975"/>
    </source>
</evidence>
<dbReference type="InterPro" id="IPR011761">
    <property type="entry name" value="ATP-grasp"/>
</dbReference>
<evidence type="ECO:0000256" key="1">
    <source>
        <dbReference type="PROSITE-ProRule" id="PRU00409"/>
    </source>
</evidence>
<dbReference type="EMBL" id="LBTH01000012">
    <property type="protein sequence ID" value="KKQ35981.1"/>
    <property type="molecule type" value="Genomic_DNA"/>
</dbReference>
<evidence type="ECO:0000313" key="3">
    <source>
        <dbReference type="EMBL" id="KKQ35981.1"/>
    </source>
</evidence>
<proteinExistence type="predicted"/>
<dbReference type="GO" id="GO:0046872">
    <property type="term" value="F:metal ion binding"/>
    <property type="evidence" value="ECO:0007669"/>
    <property type="project" value="InterPro"/>
</dbReference>
<dbReference type="Pfam" id="PF08443">
    <property type="entry name" value="RimK"/>
    <property type="match status" value="1"/>
</dbReference>
<dbReference type="InterPro" id="IPR013815">
    <property type="entry name" value="ATP_grasp_subdomain_1"/>
</dbReference>
<dbReference type="GO" id="GO:0005737">
    <property type="term" value="C:cytoplasm"/>
    <property type="evidence" value="ECO:0007669"/>
    <property type="project" value="TreeGrafter"/>
</dbReference>
<dbReference type="SUPFAM" id="SSF56059">
    <property type="entry name" value="Glutathione synthetase ATP-binding domain-like"/>
    <property type="match status" value="1"/>
</dbReference>
<dbReference type="InterPro" id="IPR013651">
    <property type="entry name" value="ATP-grasp_RimK-type"/>
</dbReference>
<comment type="caution">
    <text evidence="3">The sequence shown here is derived from an EMBL/GenBank/DDBJ whole genome shotgun (WGS) entry which is preliminary data.</text>
</comment>
<dbReference type="PANTHER" id="PTHR21621">
    <property type="entry name" value="RIBOSOMAL PROTEIN S6 MODIFICATION PROTEIN"/>
    <property type="match status" value="1"/>
</dbReference>
<feature type="domain" description="ATP-grasp" evidence="2">
    <location>
        <begin position="104"/>
        <end position="292"/>
    </location>
</feature>
<keyword evidence="1" id="KW-0547">Nucleotide-binding</keyword>
<organism evidence="3 4">
    <name type="scientific">candidate division WS6 bacterium GW2011_GWA2_37_6</name>
    <dbReference type="NCBI Taxonomy" id="1619087"/>
    <lineage>
        <taxon>Bacteria</taxon>
        <taxon>Candidatus Dojkabacteria</taxon>
    </lineage>
</organism>
<dbReference type="Gene3D" id="3.30.1490.20">
    <property type="entry name" value="ATP-grasp fold, A domain"/>
    <property type="match status" value="1"/>
</dbReference>
<dbReference type="GO" id="GO:0016740">
    <property type="term" value="F:transferase activity"/>
    <property type="evidence" value="ECO:0007669"/>
    <property type="project" value="UniProtKB-KW"/>
</dbReference>
<dbReference type="Gene3D" id="3.30.470.20">
    <property type="entry name" value="ATP-grasp fold, B domain"/>
    <property type="match status" value="1"/>
</dbReference>
<keyword evidence="1" id="KW-0067">ATP-binding</keyword>
<dbReference type="AlphaFoldDB" id="A0A0G0K5Q1"/>
<protein>
    <submittedName>
        <fullName evidence="3">Ribosomal protein S6 glutaminyl transferase</fullName>
    </submittedName>
</protein>
<accession>A0A0G0K5Q1</accession>
<dbReference type="Proteomes" id="UP000034852">
    <property type="component" value="Unassembled WGS sequence"/>
</dbReference>
<dbReference type="PROSITE" id="PS50975">
    <property type="entry name" value="ATP_GRASP"/>
    <property type="match status" value="1"/>
</dbReference>